<dbReference type="AlphaFoldDB" id="A0A1H7V6Z0"/>
<dbReference type="PANTHER" id="PTHR47723:SF19">
    <property type="entry name" value="POLYNUCLEOTIDYL TRANSFERASE, RIBONUCLEASE H-LIKE SUPERFAMILY PROTEIN"/>
    <property type="match status" value="1"/>
</dbReference>
<sequence>MLRIYSDAAVSPKEHLAGAGLVIVGEGVYEQLSIPLSSTEDNHLAELMAFHHAVNWPIEQDRLKEWTIFHTDSQLVAQAIRKNHMKSSTYKEIFDEIIASLEKLSFYEVKWIPEKENKGADNLAKQALAKQRKNRK</sequence>
<dbReference type="OrthoDB" id="7845843at2"/>
<dbReference type="InterPro" id="IPR036397">
    <property type="entry name" value="RNaseH_sf"/>
</dbReference>
<dbReference type="InterPro" id="IPR012337">
    <property type="entry name" value="RNaseH-like_sf"/>
</dbReference>
<dbReference type="Pfam" id="PF13456">
    <property type="entry name" value="RVT_3"/>
    <property type="match status" value="1"/>
</dbReference>
<dbReference type="InterPro" id="IPR002156">
    <property type="entry name" value="RNaseH_domain"/>
</dbReference>
<reference evidence="3 4" key="1">
    <citation type="submission" date="2016-10" db="EMBL/GenBank/DDBJ databases">
        <authorList>
            <person name="de Groot N.N."/>
        </authorList>
    </citation>
    <scope>NUCLEOTIDE SEQUENCE [LARGE SCALE GENOMIC DNA]</scope>
    <source>
        <strain evidence="3 4">DSM 19182</strain>
    </source>
</reference>
<evidence type="ECO:0000313" key="4">
    <source>
        <dbReference type="Proteomes" id="UP000198548"/>
    </source>
</evidence>
<evidence type="ECO:0000259" key="1">
    <source>
        <dbReference type="PROSITE" id="PS50879"/>
    </source>
</evidence>
<dbReference type="GO" id="GO:0003676">
    <property type="term" value="F:nucleic acid binding"/>
    <property type="evidence" value="ECO:0007669"/>
    <property type="project" value="InterPro"/>
</dbReference>
<dbReference type="PROSITE" id="PS50879">
    <property type="entry name" value="RNASE_H_1"/>
    <property type="match status" value="1"/>
</dbReference>
<name>A0A1H7V6Z0_9LACT</name>
<evidence type="ECO:0000313" key="3">
    <source>
        <dbReference type="EMBL" id="SEM04829.1"/>
    </source>
</evidence>
<dbReference type="EMBL" id="FOBL01000022">
    <property type="protein sequence ID" value="SEM04829.1"/>
    <property type="molecule type" value="Genomic_DNA"/>
</dbReference>
<reference evidence="2 5" key="2">
    <citation type="submission" date="2019-07" db="EMBL/GenBank/DDBJ databases">
        <title>Whole genome shotgun sequence of Alkalibacterium putridalgicola NBRC 103243.</title>
        <authorList>
            <person name="Hosoyama A."/>
            <person name="Uohara A."/>
            <person name="Ohji S."/>
            <person name="Ichikawa N."/>
        </authorList>
    </citation>
    <scope>NUCLEOTIDE SEQUENCE [LARGE SCALE GENOMIC DNA]</scope>
    <source>
        <strain evidence="2 5">NBRC 103243</strain>
    </source>
</reference>
<dbReference type="PANTHER" id="PTHR47723">
    <property type="entry name" value="OS05G0353850 PROTEIN"/>
    <property type="match status" value="1"/>
</dbReference>
<dbReference type="SUPFAM" id="SSF53098">
    <property type="entry name" value="Ribonuclease H-like"/>
    <property type="match status" value="1"/>
</dbReference>
<evidence type="ECO:0000313" key="2">
    <source>
        <dbReference type="EMBL" id="GEK89754.1"/>
    </source>
</evidence>
<dbReference type="GO" id="GO:0004523">
    <property type="term" value="F:RNA-DNA hybrid ribonuclease activity"/>
    <property type="evidence" value="ECO:0007669"/>
    <property type="project" value="InterPro"/>
</dbReference>
<protein>
    <submittedName>
        <fullName evidence="3">Ribonuclease HI</fullName>
    </submittedName>
</protein>
<dbReference type="STRING" id="426703.SAMN04488100_12225"/>
<gene>
    <name evidence="2" type="primary">rnhA</name>
    <name evidence="2" type="ORF">APU01nite_17930</name>
    <name evidence="3" type="ORF">SAMN04488100_12225</name>
</gene>
<dbReference type="RefSeq" id="WP_091488761.1">
    <property type="nucleotide sequence ID" value="NZ_BJUX01000022.1"/>
</dbReference>
<dbReference type="Proteomes" id="UP000321425">
    <property type="component" value="Unassembled WGS sequence"/>
</dbReference>
<evidence type="ECO:0000313" key="5">
    <source>
        <dbReference type="Proteomes" id="UP000321425"/>
    </source>
</evidence>
<dbReference type="Proteomes" id="UP000198548">
    <property type="component" value="Unassembled WGS sequence"/>
</dbReference>
<dbReference type="CDD" id="cd09279">
    <property type="entry name" value="RNase_HI_like"/>
    <property type="match status" value="1"/>
</dbReference>
<dbReference type="InterPro" id="IPR053151">
    <property type="entry name" value="RNase_H-like"/>
</dbReference>
<organism evidence="3 4">
    <name type="scientific">Alkalibacterium putridalgicola</name>
    <dbReference type="NCBI Taxonomy" id="426703"/>
    <lineage>
        <taxon>Bacteria</taxon>
        <taxon>Bacillati</taxon>
        <taxon>Bacillota</taxon>
        <taxon>Bacilli</taxon>
        <taxon>Lactobacillales</taxon>
        <taxon>Carnobacteriaceae</taxon>
        <taxon>Alkalibacterium</taxon>
    </lineage>
</organism>
<feature type="domain" description="RNase H type-1" evidence="1">
    <location>
        <begin position="1"/>
        <end position="129"/>
    </location>
</feature>
<keyword evidence="5" id="KW-1185">Reference proteome</keyword>
<dbReference type="EMBL" id="BJUX01000022">
    <property type="protein sequence ID" value="GEK89754.1"/>
    <property type="molecule type" value="Genomic_DNA"/>
</dbReference>
<accession>A0A1H7V6Z0</accession>
<dbReference type="Gene3D" id="3.30.420.10">
    <property type="entry name" value="Ribonuclease H-like superfamily/Ribonuclease H"/>
    <property type="match status" value="1"/>
</dbReference>
<proteinExistence type="predicted"/>